<gene>
    <name evidence="3" type="primary">menH</name>
    <name evidence="5" type="ORF">SAMN05444487_11278</name>
</gene>
<protein>
    <recommendedName>
        <fullName evidence="3">Putative 2-succinyl-6-hydroxy-2,4-cyclohexadiene-1-carboxylate synthase</fullName>
        <shortName evidence="3">SHCHC synthase</shortName>
        <ecNumber evidence="3">4.2.99.20</ecNumber>
    </recommendedName>
</protein>
<dbReference type="InterPro" id="IPR029058">
    <property type="entry name" value="AB_hydrolase_fold"/>
</dbReference>
<accession>A0A1H3A2G9</accession>
<evidence type="ECO:0000256" key="2">
    <source>
        <dbReference type="ARBA" id="ARBA00023239"/>
    </source>
</evidence>
<evidence type="ECO:0000313" key="5">
    <source>
        <dbReference type="EMBL" id="SDX23099.1"/>
    </source>
</evidence>
<dbReference type="InterPro" id="IPR022485">
    <property type="entry name" value="SHCHC_synthase_MenH"/>
</dbReference>
<comment type="pathway">
    <text evidence="3">Quinol/quinone metabolism; 1,4-dihydroxy-2-naphthoate biosynthesis; 1,4-dihydroxy-2-naphthoate from chorismate: step 3/7.</text>
</comment>
<dbReference type="RefSeq" id="WP_091741261.1">
    <property type="nucleotide sequence ID" value="NZ_FNNQ01000012.1"/>
</dbReference>
<comment type="pathway">
    <text evidence="3">Quinol/quinone metabolism; menaquinone biosynthesis.</text>
</comment>
<evidence type="ECO:0000256" key="3">
    <source>
        <dbReference type="HAMAP-Rule" id="MF_01660"/>
    </source>
</evidence>
<name>A0A1H3A2G9_9BACL</name>
<dbReference type="GO" id="GO:0070205">
    <property type="term" value="F:2-succinyl-6-hydroxy-2,4-cyclohexadiene-1-carboxylate synthase activity"/>
    <property type="evidence" value="ECO:0007669"/>
    <property type="project" value="UniProtKB-UniRule"/>
</dbReference>
<evidence type="ECO:0000313" key="6">
    <source>
        <dbReference type="Proteomes" id="UP000198534"/>
    </source>
</evidence>
<keyword evidence="2 3" id="KW-0456">Lyase</keyword>
<feature type="domain" description="AB hydrolase-1" evidence="4">
    <location>
        <begin position="19"/>
        <end position="253"/>
    </location>
</feature>
<reference evidence="5 6" key="1">
    <citation type="submission" date="2016-10" db="EMBL/GenBank/DDBJ databases">
        <authorList>
            <person name="de Groot N.N."/>
        </authorList>
    </citation>
    <scope>NUCLEOTIDE SEQUENCE [LARGE SCALE GENOMIC DNA]</scope>
    <source>
        <strain evidence="5 6">DSM 45610</strain>
    </source>
</reference>
<dbReference type="EC" id="4.2.99.20" evidence="3"/>
<organism evidence="5 6">
    <name type="scientific">Marininema mesophilum</name>
    <dbReference type="NCBI Taxonomy" id="1048340"/>
    <lineage>
        <taxon>Bacteria</taxon>
        <taxon>Bacillati</taxon>
        <taxon>Bacillota</taxon>
        <taxon>Bacilli</taxon>
        <taxon>Bacillales</taxon>
        <taxon>Thermoactinomycetaceae</taxon>
        <taxon>Marininema</taxon>
    </lineage>
</organism>
<dbReference type="HAMAP" id="MF_01660">
    <property type="entry name" value="MenH"/>
    <property type="match status" value="1"/>
</dbReference>
<evidence type="ECO:0000259" key="4">
    <source>
        <dbReference type="Pfam" id="PF00561"/>
    </source>
</evidence>
<dbReference type="PRINTS" id="PR00111">
    <property type="entry name" value="ABHYDROLASE"/>
</dbReference>
<dbReference type="AlphaFoldDB" id="A0A1H3A2G9"/>
<keyword evidence="1 3" id="KW-0474">Menaquinone biosynthesis</keyword>
<dbReference type="SUPFAM" id="SSF53474">
    <property type="entry name" value="alpha/beta-Hydrolases"/>
    <property type="match status" value="1"/>
</dbReference>
<keyword evidence="6" id="KW-1185">Reference proteome</keyword>
<sequence>MEIRVHGLRYQVQIAGEGPALLLLHGFTGAGDNWLPLLPVFTPHFRTIRVDLIGHGGTESPGDLERYRVEPAAADLAAILDELGEKSVLLLGYSMGGRLALSFAMLYPERVERLLLESSSPGLASSEERRKRRQSDEVLANRIETSGLEAFVDSWEKIPLFASQQGLPQTVRDEIRKQRLANNPVGLANSLRGIGTGAQPSWWDKLPQLKIPVMLLVGEKDTKFRHIGEEMIKRLPDARLENIPLSGHTIHVEQTRLFGTIVMDFLE</sequence>
<comment type="function">
    <text evidence="3">Catalyzes a proton abstraction reaction that results in 2,5-elimination of pyruvate from 2-succinyl-5-enolpyruvyl-6-hydroxy-3-cyclohexene-1-carboxylate (SEPHCHC) and the formation of 2-succinyl-6-hydroxy-2,4-cyclohexadiene-1-carboxylate (SHCHC).</text>
</comment>
<dbReference type="PANTHER" id="PTHR42916">
    <property type="entry name" value="2-SUCCINYL-5-ENOLPYRUVYL-6-HYDROXY-3-CYCLOHEXENE-1-CARBOXYLATE SYNTHASE"/>
    <property type="match status" value="1"/>
</dbReference>
<proteinExistence type="inferred from homology"/>
<dbReference type="UniPathway" id="UPA00079"/>
<dbReference type="Gene3D" id="3.40.50.1820">
    <property type="entry name" value="alpha/beta hydrolase"/>
    <property type="match status" value="1"/>
</dbReference>
<comment type="catalytic activity">
    <reaction evidence="3">
        <text>5-enolpyruvoyl-6-hydroxy-2-succinyl-cyclohex-3-ene-1-carboxylate = (1R,6R)-6-hydroxy-2-succinyl-cyclohexa-2,4-diene-1-carboxylate + pyruvate</text>
        <dbReference type="Rhea" id="RHEA:25597"/>
        <dbReference type="ChEBI" id="CHEBI:15361"/>
        <dbReference type="ChEBI" id="CHEBI:58689"/>
        <dbReference type="ChEBI" id="CHEBI:58818"/>
        <dbReference type="EC" id="4.2.99.20"/>
    </reaction>
</comment>
<dbReference type="UniPathway" id="UPA01057">
    <property type="reaction ID" value="UER00900"/>
</dbReference>
<comment type="subunit">
    <text evidence="3">Monomer.</text>
</comment>
<dbReference type="PANTHER" id="PTHR42916:SF1">
    <property type="entry name" value="PROTEIN PHYLLO, CHLOROPLASTIC"/>
    <property type="match status" value="1"/>
</dbReference>
<dbReference type="EMBL" id="FNNQ01000012">
    <property type="protein sequence ID" value="SDX23099.1"/>
    <property type="molecule type" value="Genomic_DNA"/>
</dbReference>
<dbReference type="Pfam" id="PF00561">
    <property type="entry name" value="Abhydrolase_1"/>
    <property type="match status" value="1"/>
</dbReference>
<dbReference type="InterPro" id="IPR000073">
    <property type="entry name" value="AB_hydrolase_1"/>
</dbReference>
<evidence type="ECO:0000256" key="1">
    <source>
        <dbReference type="ARBA" id="ARBA00022428"/>
    </source>
</evidence>
<dbReference type="GO" id="GO:0009234">
    <property type="term" value="P:menaquinone biosynthetic process"/>
    <property type="evidence" value="ECO:0007669"/>
    <property type="project" value="UniProtKB-UniRule"/>
</dbReference>
<comment type="similarity">
    <text evidence="3">Belongs to the AB hydrolase superfamily. MenH family.</text>
</comment>
<dbReference type="NCBIfam" id="TIGR03695">
    <property type="entry name" value="menH_SHCHC"/>
    <property type="match status" value="1"/>
</dbReference>
<dbReference type="OrthoDB" id="9805423at2"/>
<dbReference type="Proteomes" id="UP000198534">
    <property type="component" value="Unassembled WGS sequence"/>
</dbReference>
<dbReference type="STRING" id="1048340.SAMN05444487_11278"/>